<dbReference type="RefSeq" id="WP_020773260.1">
    <property type="nucleotide sequence ID" value="NZ_ANIK01000035.1"/>
</dbReference>
<evidence type="ECO:0000313" key="1">
    <source>
        <dbReference type="EMBL" id="EMJ95421.1"/>
    </source>
</evidence>
<dbReference type="Proteomes" id="UP000011988">
    <property type="component" value="Unassembled WGS sequence"/>
</dbReference>
<accession>M6CY56</accession>
<gene>
    <name evidence="1" type="ORF">LEP1GSC194_3537</name>
</gene>
<organism evidence="1 2">
    <name type="scientific">Leptospira alstonii serovar Sichuan str. 79601</name>
    <dbReference type="NCBI Taxonomy" id="1218565"/>
    <lineage>
        <taxon>Bacteria</taxon>
        <taxon>Pseudomonadati</taxon>
        <taxon>Spirochaetota</taxon>
        <taxon>Spirochaetia</taxon>
        <taxon>Leptospirales</taxon>
        <taxon>Leptospiraceae</taxon>
        <taxon>Leptospira</taxon>
    </lineage>
</organism>
<dbReference type="EMBL" id="ANIK01000035">
    <property type="protein sequence ID" value="EMJ95421.1"/>
    <property type="molecule type" value="Genomic_DNA"/>
</dbReference>
<dbReference type="AlphaFoldDB" id="M6CY56"/>
<dbReference type="PATRIC" id="fig|1218565.3.peg.1882"/>
<dbReference type="OrthoDB" id="342491at2"/>
<proteinExistence type="predicted"/>
<protein>
    <submittedName>
        <fullName evidence="1">Uncharacterized protein</fullName>
    </submittedName>
</protein>
<sequence length="520" mass="59403">MLEDEKISIASRSDISIPPKSFALEIHLPGSSKNIFFPIEYVTQIKSHRSLSAGRGGISLSIPLQEEYVIQYGETKPLPLSQIENPESLKFKDIFRVRSLVFLYYDNSSPSTKTIGFKKLNAGKIKSRALEYSPDGKSFVSVQITPMETLLTDTDFFIDYQREEGAPQTRTGESYAGVITSAAKVFLQGQLKDLLKNFWDEFFCKLMNVTRFADHPVLRPTTSQDPNAALSILLPKKAYTEFFVYESQVISSFTIGQYVNFWEILRSYLCEPLYELFVDPLETFEIEGIFGKGISFGEIGSPHLEEYEVGSKESKVVFRPTPFYMFSEDGKYRDLKNFGIDAVYTFLLEDLKNFRIEENEENVVSGVHVIQNTFQQFGTVLSEPKYADKIRSIFGPRLLHVKIPGLIFKEENLKTKNKENYKKELSGIRDMLFRIFCDLEELKITNGSFDLPFIPLRPGMPFQILFNPSKKYPISEEEICKFGYITDVVDEFSPGSAKANTNVSFKWGPSSSNYESNFRS</sequence>
<comment type="caution">
    <text evidence="1">The sequence shown here is derived from an EMBL/GenBank/DDBJ whole genome shotgun (WGS) entry which is preliminary data.</text>
</comment>
<reference evidence="1 2" key="1">
    <citation type="submission" date="2013-01" db="EMBL/GenBank/DDBJ databases">
        <authorList>
            <person name="Harkins D.M."/>
            <person name="Durkin A.S."/>
            <person name="Brinkac L.M."/>
            <person name="Haft D.H."/>
            <person name="Selengut J.D."/>
            <person name="Sanka R."/>
            <person name="DePew J."/>
            <person name="Purushe J."/>
            <person name="Galloway R.L."/>
            <person name="Vinetz J.M."/>
            <person name="Sutton G.G."/>
            <person name="Nierman W.C."/>
            <person name="Fouts D.E."/>
        </authorList>
    </citation>
    <scope>NUCLEOTIDE SEQUENCE [LARGE SCALE GENOMIC DNA]</scope>
    <source>
        <strain evidence="1 2">79601</strain>
    </source>
</reference>
<name>M6CY56_9LEPT</name>
<evidence type="ECO:0000313" key="2">
    <source>
        <dbReference type="Proteomes" id="UP000011988"/>
    </source>
</evidence>